<dbReference type="InterPro" id="IPR009030">
    <property type="entry name" value="Growth_fac_rcpt_cys_sf"/>
</dbReference>
<feature type="domain" description="EGF-like" evidence="10">
    <location>
        <begin position="809"/>
        <end position="845"/>
    </location>
</feature>
<evidence type="ECO:0000256" key="4">
    <source>
        <dbReference type="ARBA" id="ARBA00022729"/>
    </source>
</evidence>
<keyword evidence="5" id="KW-0677">Repeat</keyword>
<dbReference type="PROSITE" id="PS00010">
    <property type="entry name" value="ASX_HYDROXYL"/>
    <property type="match status" value="5"/>
</dbReference>
<feature type="disulfide bond" evidence="8">
    <location>
        <begin position="937"/>
        <end position="947"/>
    </location>
</feature>
<keyword evidence="2" id="KW-0964">Secreted</keyword>
<dbReference type="InterPro" id="IPR018097">
    <property type="entry name" value="EGF_Ca-bd_CS"/>
</dbReference>
<feature type="domain" description="VWFA" evidence="11">
    <location>
        <begin position="578"/>
        <end position="754"/>
    </location>
</feature>
<feature type="non-terminal residue" evidence="12">
    <location>
        <position position="1027"/>
    </location>
</feature>
<dbReference type="GO" id="GO:0005509">
    <property type="term" value="F:calcium ion binding"/>
    <property type="evidence" value="ECO:0007669"/>
    <property type="project" value="InterPro"/>
</dbReference>
<evidence type="ECO:0000256" key="2">
    <source>
        <dbReference type="ARBA" id="ARBA00022525"/>
    </source>
</evidence>
<dbReference type="InterPro" id="IPR026823">
    <property type="entry name" value="cEGF"/>
</dbReference>
<dbReference type="EMBL" id="HACG01034073">
    <property type="protein sequence ID" value="CEK80938.1"/>
    <property type="molecule type" value="Transcribed_RNA"/>
</dbReference>
<sequence>MMYYLAHLGVLFLLISLTESAADCKFGGKTLKHLDTTPHENGCAIVQCQFGKIETYYEACGKEIDGQCNRLNYQFLLDGNTYECTKVPKGDGFEYKYKIAIAKPATCDDEGKVYAPWAKFKRSDNCREYQCQNGLVFPLEPVCPGDIDGKCHLVGETFEKGTTTYVCTVRQEGDVNYYENKVSSTTPSLKRSCSGAGQTYSHLEIFQLPGTCDKRHCQDKNIKILTRACNFKDTQTCYPLGEQWRINNKTYQCETDPATGSAKIVFVDKGFEKCKRGERWYGQLEIYTRPEGCNSVQCQNGKTQPVEEGCIWNIDNACYKLNYVWEAKGQFQKCILTGDGLYRVVEVDSNGKIIEKVPTATAPPDLSEMCPEAAADLIFIWDSSGSISRGNYQNQKDASCNIVSAFRIGPNNVQVGGVIFSNTVEKVFDLNTYNDVDSLCKAIQKTPFLGDETETQKSFNLVVDDQMFSPAHGGRTDVIKICIIITDGRSTDTAITIAAADRLKAVGVQIMVVGVGVSDQGELEGMASTPKNVFKPNGYGALLSLRNEISKRTCNVTTEPPADADEPKLLECSMTVADVIFVIDSSASLANDYAETIDLVVNLTTTLTISPQYVQTGAILISTKETKLYDLNTYSTKAAVIQALDAAQFLGGDRRTDSAIDSILTEGLFTSSHGGRDKAARVAVVIQAGPSVDPSRVLTLSKTLRNQGTRVIAVGINEYDFKELVGLTGNKDYVFAAPSLKLLKFVKGSLYKKLCDATKLPRPGPEPPRCSDTWISPCDQNCTDTDTAYECSCLRGFVVNKKDKNKCDDIDECTGTSHGCTQVCVNTPGNYECACKPGYEFSEVNKAECIEIDECLRGDPCQHLCENTPGSYKCSCKPGFEVSPDDPNSCIDIDECKNPTTCQQNCTNSVGSYECSCNTGYVVSPTDSSKCDDVDECTEKSPCQHTCTNKPGSYSCACNPGFQISATDPNKCDDVDECSKDSPCQQLCTNTESGFSCSCRPGYVISPTDPNKCDDVDECQDPTKCEQ</sequence>
<keyword evidence="7" id="KW-0325">Glycoprotein</keyword>
<evidence type="ECO:0000256" key="6">
    <source>
        <dbReference type="ARBA" id="ARBA00023157"/>
    </source>
</evidence>
<name>A0A0B7AM12_9EUPU</name>
<dbReference type="EMBL" id="HACG01034070">
    <property type="protein sequence ID" value="CEK80935.1"/>
    <property type="molecule type" value="Transcribed_RNA"/>
</dbReference>
<feature type="chain" id="PRO_5007391478" evidence="9">
    <location>
        <begin position="21"/>
        <end position="1027"/>
    </location>
</feature>
<organism evidence="12">
    <name type="scientific">Arion vulgaris</name>
    <dbReference type="NCBI Taxonomy" id="1028688"/>
    <lineage>
        <taxon>Eukaryota</taxon>
        <taxon>Metazoa</taxon>
        <taxon>Spiralia</taxon>
        <taxon>Lophotrochozoa</taxon>
        <taxon>Mollusca</taxon>
        <taxon>Gastropoda</taxon>
        <taxon>Heterobranchia</taxon>
        <taxon>Euthyneura</taxon>
        <taxon>Panpulmonata</taxon>
        <taxon>Eupulmonata</taxon>
        <taxon>Stylommatophora</taxon>
        <taxon>Helicina</taxon>
        <taxon>Arionoidea</taxon>
        <taxon>Arionidae</taxon>
        <taxon>Arion</taxon>
    </lineage>
</organism>
<dbReference type="Gene3D" id="2.10.25.10">
    <property type="entry name" value="Laminin"/>
    <property type="match status" value="6"/>
</dbReference>
<evidence type="ECO:0000259" key="10">
    <source>
        <dbReference type="PROSITE" id="PS50026"/>
    </source>
</evidence>
<evidence type="ECO:0000256" key="8">
    <source>
        <dbReference type="PROSITE-ProRule" id="PRU00076"/>
    </source>
</evidence>
<dbReference type="CDD" id="cd00054">
    <property type="entry name" value="EGF_CA"/>
    <property type="match status" value="5"/>
</dbReference>
<evidence type="ECO:0000259" key="11">
    <source>
        <dbReference type="PROSITE" id="PS50234"/>
    </source>
</evidence>
<dbReference type="InterPro" id="IPR000152">
    <property type="entry name" value="EGF-type_Asp/Asn_hydroxyl_site"/>
</dbReference>
<keyword evidence="3 8" id="KW-0245">EGF-like domain</keyword>
<dbReference type="PANTHER" id="PTHR24020:SF20">
    <property type="entry name" value="PH DOMAIN-CONTAINING PROTEIN"/>
    <property type="match status" value="1"/>
</dbReference>
<dbReference type="InterPro" id="IPR000742">
    <property type="entry name" value="EGF"/>
</dbReference>
<gene>
    <name evidence="12" type="primary">ORF123491</name>
    <name evidence="13" type="synonym">ORF123499</name>
</gene>
<comment type="caution">
    <text evidence="8">Lacks conserved residue(s) required for the propagation of feature annotation.</text>
</comment>
<dbReference type="InterPro" id="IPR036465">
    <property type="entry name" value="vWFA_dom_sf"/>
</dbReference>
<reference evidence="12" key="1">
    <citation type="submission" date="2014-12" db="EMBL/GenBank/DDBJ databases">
        <title>Insight into the proteome of Arion vulgaris.</title>
        <authorList>
            <person name="Aradska J."/>
            <person name="Bulat T."/>
            <person name="Smidak R."/>
            <person name="Sarate P."/>
            <person name="Gangsoo J."/>
            <person name="Sialana F."/>
            <person name="Bilban M."/>
            <person name="Lubec G."/>
        </authorList>
    </citation>
    <scope>NUCLEOTIDE SEQUENCE</scope>
    <source>
        <tissue evidence="12">Skin</tissue>
    </source>
</reference>
<proteinExistence type="predicted"/>
<evidence type="ECO:0000256" key="5">
    <source>
        <dbReference type="ARBA" id="ARBA00022737"/>
    </source>
</evidence>
<dbReference type="SUPFAM" id="SSF53300">
    <property type="entry name" value="vWA-like"/>
    <property type="match status" value="2"/>
</dbReference>
<dbReference type="PROSITE" id="PS50234">
    <property type="entry name" value="VWFA"/>
    <property type="match status" value="2"/>
</dbReference>
<dbReference type="InterPro" id="IPR049883">
    <property type="entry name" value="NOTCH1_EGF-like"/>
</dbReference>
<comment type="subcellular location">
    <subcellularLocation>
        <location evidence="1">Secreted</location>
    </subcellularLocation>
</comment>
<evidence type="ECO:0000256" key="9">
    <source>
        <dbReference type="SAM" id="SignalP"/>
    </source>
</evidence>
<feature type="domain" description="EGF-like" evidence="10">
    <location>
        <begin position="974"/>
        <end position="1014"/>
    </location>
</feature>
<dbReference type="AlphaFoldDB" id="A0A0B7AM12"/>
<dbReference type="SMART" id="SM00179">
    <property type="entry name" value="EGF_CA"/>
    <property type="match status" value="6"/>
</dbReference>
<feature type="signal peptide" evidence="9">
    <location>
        <begin position="1"/>
        <end position="20"/>
    </location>
</feature>
<dbReference type="PRINTS" id="PR00453">
    <property type="entry name" value="VWFADOMAIN"/>
</dbReference>
<protein>
    <submittedName>
        <fullName evidence="12">Uncharacterized protein</fullName>
    </submittedName>
</protein>
<feature type="domain" description="EGF-like" evidence="10">
    <location>
        <begin position="933"/>
        <end position="968"/>
    </location>
</feature>
<evidence type="ECO:0000256" key="7">
    <source>
        <dbReference type="ARBA" id="ARBA00023180"/>
    </source>
</evidence>
<dbReference type="FunFam" id="2.10.25.10:FF:000014">
    <property type="entry name" value="Latent-transforming growth factor beta-binding protein 3"/>
    <property type="match status" value="1"/>
</dbReference>
<dbReference type="Pfam" id="PF12662">
    <property type="entry name" value="cEGF"/>
    <property type="match status" value="1"/>
</dbReference>
<feature type="disulfide bond" evidence="8">
    <location>
        <begin position="855"/>
        <end position="865"/>
    </location>
</feature>
<accession>A0A0B7AM12</accession>
<dbReference type="Pfam" id="PF00092">
    <property type="entry name" value="VWA"/>
    <property type="match status" value="2"/>
</dbReference>
<dbReference type="SUPFAM" id="SSF57184">
    <property type="entry name" value="Growth factor receptor domain"/>
    <property type="match status" value="2"/>
</dbReference>
<dbReference type="PROSITE" id="PS50026">
    <property type="entry name" value="EGF_3"/>
    <property type="match status" value="4"/>
</dbReference>
<evidence type="ECO:0000256" key="1">
    <source>
        <dbReference type="ARBA" id="ARBA00004613"/>
    </source>
</evidence>
<dbReference type="Pfam" id="PF07645">
    <property type="entry name" value="EGF_CA"/>
    <property type="match status" value="3"/>
</dbReference>
<dbReference type="InterPro" id="IPR001881">
    <property type="entry name" value="EGF-like_Ca-bd_dom"/>
</dbReference>
<evidence type="ECO:0000256" key="3">
    <source>
        <dbReference type="ARBA" id="ARBA00022536"/>
    </source>
</evidence>
<keyword evidence="4 9" id="KW-0732">Signal</keyword>
<dbReference type="GO" id="GO:0005576">
    <property type="term" value="C:extracellular region"/>
    <property type="evidence" value="ECO:0007669"/>
    <property type="project" value="UniProtKB-SubCell"/>
</dbReference>
<feature type="domain" description="VWFA" evidence="11">
    <location>
        <begin position="376"/>
        <end position="549"/>
    </location>
</feature>
<dbReference type="Gene3D" id="3.40.50.410">
    <property type="entry name" value="von Willebrand factor, type A domain"/>
    <property type="match status" value="2"/>
</dbReference>
<dbReference type="InterPro" id="IPR050525">
    <property type="entry name" value="ECM_Assembly_Org"/>
</dbReference>
<dbReference type="FunFam" id="2.10.25.10:FF:000240">
    <property type="entry name" value="Vitamin K-dependent protein S"/>
    <property type="match status" value="2"/>
</dbReference>
<evidence type="ECO:0000313" key="12">
    <source>
        <dbReference type="EMBL" id="CEK80935.1"/>
    </source>
</evidence>
<dbReference type="PROSITE" id="PS01187">
    <property type="entry name" value="EGF_CA"/>
    <property type="match status" value="2"/>
</dbReference>
<evidence type="ECO:0000313" key="13">
    <source>
        <dbReference type="EMBL" id="CEK80938.1"/>
    </source>
</evidence>
<dbReference type="SMART" id="SM00181">
    <property type="entry name" value="EGF"/>
    <property type="match status" value="6"/>
</dbReference>
<feature type="domain" description="EGF-like" evidence="10">
    <location>
        <begin position="851"/>
        <end position="883"/>
    </location>
</feature>
<feature type="disulfide bond" evidence="8">
    <location>
        <begin position="978"/>
        <end position="988"/>
    </location>
</feature>
<dbReference type="SMART" id="SM00327">
    <property type="entry name" value="VWA"/>
    <property type="match status" value="2"/>
</dbReference>
<dbReference type="InterPro" id="IPR002035">
    <property type="entry name" value="VWF_A"/>
</dbReference>
<dbReference type="PANTHER" id="PTHR24020">
    <property type="entry name" value="COLLAGEN ALPHA"/>
    <property type="match status" value="1"/>
</dbReference>
<keyword evidence="6 8" id="KW-1015">Disulfide bond</keyword>